<feature type="transmembrane region" description="Helical" evidence="14">
    <location>
        <begin position="49"/>
        <end position="69"/>
    </location>
</feature>
<feature type="transmembrane region" description="Helical" evidence="14">
    <location>
        <begin position="81"/>
        <end position="104"/>
    </location>
</feature>
<keyword evidence="17" id="KW-1185">Reference proteome</keyword>
<evidence type="ECO:0000256" key="12">
    <source>
        <dbReference type="ARBA" id="ARBA00040630"/>
    </source>
</evidence>
<dbReference type="InterPro" id="IPR011701">
    <property type="entry name" value="MFS"/>
</dbReference>
<dbReference type="Proteomes" id="UP001223978">
    <property type="component" value="Unassembled WGS sequence"/>
</dbReference>
<dbReference type="PANTHER" id="PTHR23501:SF188">
    <property type="entry name" value="TETRACYCLINE RESISTANCE PROTEIN"/>
    <property type="match status" value="1"/>
</dbReference>
<dbReference type="PANTHER" id="PTHR23501">
    <property type="entry name" value="MAJOR FACILITATOR SUPERFAMILY"/>
    <property type="match status" value="1"/>
</dbReference>
<name>A0ABT6SBW7_9ACTN</name>
<keyword evidence="6 14" id="KW-0812">Transmembrane</keyword>
<organism evidence="16 17">
    <name type="scientific">Streptomyces cavernicola</name>
    <dbReference type="NCBI Taxonomy" id="3043613"/>
    <lineage>
        <taxon>Bacteria</taxon>
        <taxon>Bacillati</taxon>
        <taxon>Actinomycetota</taxon>
        <taxon>Actinomycetes</taxon>
        <taxon>Kitasatosporales</taxon>
        <taxon>Streptomycetaceae</taxon>
        <taxon>Streptomyces</taxon>
    </lineage>
</organism>
<evidence type="ECO:0000313" key="16">
    <source>
        <dbReference type="EMBL" id="MDI3405692.1"/>
    </source>
</evidence>
<comment type="caution">
    <text evidence="16">The sequence shown here is derived from an EMBL/GenBank/DDBJ whole genome shotgun (WGS) entry which is preliminary data.</text>
</comment>
<keyword evidence="7" id="KW-0375">Hydrogen ion transport</keyword>
<feature type="transmembrane region" description="Helical" evidence="14">
    <location>
        <begin position="274"/>
        <end position="295"/>
    </location>
</feature>
<dbReference type="RefSeq" id="WP_282543635.1">
    <property type="nucleotide sequence ID" value="NZ_JASCIQ010000018.1"/>
</dbReference>
<dbReference type="InterPro" id="IPR020846">
    <property type="entry name" value="MFS_dom"/>
</dbReference>
<feature type="transmembrane region" description="Helical" evidence="14">
    <location>
        <begin position="407"/>
        <end position="432"/>
    </location>
</feature>
<reference evidence="16 17" key="1">
    <citation type="submission" date="2023-05" db="EMBL/GenBank/DDBJ databases">
        <title>Draft genome sequence of Streptomyces sp. B-S-A6 isolated from a cave soil in Thailand.</title>
        <authorList>
            <person name="Chamroensaksri N."/>
            <person name="Muangham S."/>
        </authorList>
    </citation>
    <scope>NUCLEOTIDE SEQUENCE [LARGE SCALE GENOMIC DNA]</scope>
    <source>
        <strain evidence="16 17">B-S-A6</strain>
    </source>
</reference>
<feature type="transmembrane region" description="Helical" evidence="14">
    <location>
        <begin position="315"/>
        <end position="339"/>
    </location>
</feature>
<sequence length="433" mass="42984">MPVRSDGPSQPSQPIQPSQPVQPSQLPTPTTPDTAARSNSAPPRVAGPWLALIAAPATFGVAAPAVVLPRMADGYGLTPDVASWLVTVAALSIAVGTPLAGGLISRRGLRTALLAATVLLVAGTLLVAAVPWLPAALLGRSAQALGSTGLIAVAMNLAGTARRLGLITSTIAACAAAGPLVGSLVTAWTSWLVVLLLPVLAALFVPPVLRHAPTAPSDDSPFDGRGAVLLTALATALVVIPYFPLPAAVGAAAAALLLALHIKARPDGFVPVALLRSPVFIGVSLLALLLATSFFRLLFVVPGQLSAEAGWSEDAIGVGTLVSQVAGSVLAFAIAALAMRMGRIPVAAILAAAGVLAAVLTVVSVSASASAFVVLAALALALFAAAGGQGALMAFATDTVARAERPVAIGLFNLSYQLGGALGPALVAMSAAP</sequence>
<comment type="function">
    <text evidence="1">Resistance to tetracycline by an active tetracycline efflux. This is an energy-dependent process that decreases the accumulation of the antibiotic in whole cells. This protein functions as a metal-tetracycline/H(+) antiporter.</text>
</comment>
<dbReference type="Pfam" id="PF07690">
    <property type="entry name" value="MFS_1"/>
    <property type="match status" value="1"/>
</dbReference>
<evidence type="ECO:0000256" key="3">
    <source>
        <dbReference type="ARBA" id="ARBA00007520"/>
    </source>
</evidence>
<keyword evidence="4" id="KW-0813">Transport</keyword>
<evidence type="ECO:0000256" key="10">
    <source>
        <dbReference type="ARBA" id="ARBA00023136"/>
    </source>
</evidence>
<evidence type="ECO:0000256" key="8">
    <source>
        <dbReference type="ARBA" id="ARBA00022989"/>
    </source>
</evidence>
<evidence type="ECO:0000256" key="2">
    <source>
        <dbReference type="ARBA" id="ARBA00004651"/>
    </source>
</evidence>
<feature type="transmembrane region" description="Helical" evidence="14">
    <location>
        <begin position="346"/>
        <end position="365"/>
    </location>
</feature>
<dbReference type="SUPFAM" id="SSF103473">
    <property type="entry name" value="MFS general substrate transporter"/>
    <property type="match status" value="1"/>
</dbReference>
<dbReference type="EMBL" id="JASCIQ010000018">
    <property type="protein sequence ID" value="MDI3405692.1"/>
    <property type="molecule type" value="Genomic_DNA"/>
</dbReference>
<keyword evidence="11" id="KW-0046">Antibiotic resistance</keyword>
<protein>
    <recommendedName>
        <fullName evidence="12">Tetracycline resistance protein</fullName>
    </recommendedName>
</protein>
<dbReference type="InterPro" id="IPR036259">
    <property type="entry name" value="MFS_trans_sf"/>
</dbReference>
<accession>A0ABT6SBW7</accession>
<evidence type="ECO:0000256" key="13">
    <source>
        <dbReference type="SAM" id="MobiDB-lite"/>
    </source>
</evidence>
<keyword evidence="8 14" id="KW-1133">Transmembrane helix</keyword>
<proteinExistence type="inferred from homology"/>
<evidence type="ECO:0000256" key="14">
    <source>
        <dbReference type="SAM" id="Phobius"/>
    </source>
</evidence>
<keyword evidence="4" id="KW-0050">Antiport</keyword>
<feature type="compositionally biased region" description="Low complexity" evidence="13">
    <location>
        <begin position="8"/>
        <end position="34"/>
    </location>
</feature>
<keyword evidence="5" id="KW-1003">Cell membrane</keyword>
<feature type="transmembrane region" description="Helical" evidence="14">
    <location>
        <begin position="111"/>
        <end position="132"/>
    </location>
</feature>
<feature type="transmembrane region" description="Helical" evidence="14">
    <location>
        <begin position="164"/>
        <end position="185"/>
    </location>
</feature>
<evidence type="ECO:0000256" key="7">
    <source>
        <dbReference type="ARBA" id="ARBA00022781"/>
    </source>
</evidence>
<evidence type="ECO:0000256" key="9">
    <source>
        <dbReference type="ARBA" id="ARBA00023065"/>
    </source>
</evidence>
<keyword evidence="10 14" id="KW-0472">Membrane</keyword>
<evidence type="ECO:0000256" key="6">
    <source>
        <dbReference type="ARBA" id="ARBA00022692"/>
    </source>
</evidence>
<feature type="transmembrane region" description="Helical" evidence="14">
    <location>
        <begin position="245"/>
        <end position="262"/>
    </location>
</feature>
<dbReference type="PROSITE" id="PS50850">
    <property type="entry name" value="MFS"/>
    <property type="match status" value="1"/>
</dbReference>
<comment type="subcellular location">
    <subcellularLocation>
        <location evidence="2">Cell membrane</location>
        <topology evidence="2">Multi-pass membrane protein</topology>
    </subcellularLocation>
</comment>
<evidence type="ECO:0000256" key="5">
    <source>
        <dbReference type="ARBA" id="ARBA00022475"/>
    </source>
</evidence>
<dbReference type="Gene3D" id="1.20.1250.20">
    <property type="entry name" value="MFS general substrate transporter like domains"/>
    <property type="match status" value="2"/>
</dbReference>
<comment type="similarity">
    <text evidence="3">Belongs to the major facilitator superfamily. TCR/Tet family.</text>
</comment>
<feature type="transmembrane region" description="Helical" evidence="14">
    <location>
        <begin position="191"/>
        <end position="210"/>
    </location>
</feature>
<feature type="region of interest" description="Disordered" evidence="13">
    <location>
        <begin position="1"/>
        <end position="42"/>
    </location>
</feature>
<evidence type="ECO:0000259" key="15">
    <source>
        <dbReference type="PROSITE" id="PS50850"/>
    </source>
</evidence>
<feature type="domain" description="Major facilitator superfamily (MFS) profile" evidence="15">
    <location>
        <begin position="44"/>
        <end position="433"/>
    </location>
</feature>
<gene>
    <name evidence="16" type="ORF">QIS96_17920</name>
</gene>
<keyword evidence="9" id="KW-0406">Ion transport</keyword>
<evidence type="ECO:0000256" key="11">
    <source>
        <dbReference type="ARBA" id="ARBA00023251"/>
    </source>
</evidence>
<evidence type="ECO:0000256" key="1">
    <source>
        <dbReference type="ARBA" id="ARBA00003279"/>
    </source>
</evidence>
<evidence type="ECO:0000313" key="17">
    <source>
        <dbReference type="Proteomes" id="UP001223978"/>
    </source>
</evidence>
<feature type="transmembrane region" description="Helical" evidence="14">
    <location>
        <begin position="371"/>
        <end position="395"/>
    </location>
</feature>
<evidence type="ECO:0000256" key="4">
    <source>
        <dbReference type="ARBA" id="ARBA00022449"/>
    </source>
</evidence>